<keyword evidence="2" id="KW-1133">Transmembrane helix</keyword>
<accession>A0A1J7IM81</accession>
<keyword evidence="4" id="KW-1185">Reference proteome</keyword>
<feature type="region of interest" description="Disordered" evidence="1">
    <location>
        <begin position="204"/>
        <end position="247"/>
    </location>
</feature>
<proteinExistence type="predicted"/>
<protein>
    <submittedName>
        <fullName evidence="3">Uncharacterized protein</fullName>
    </submittedName>
</protein>
<feature type="compositionally biased region" description="Basic and acidic residues" evidence="1">
    <location>
        <begin position="217"/>
        <end position="228"/>
    </location>
</feature>
<keyword evidence="2" id="KW-0472">Membrane</keyword>
<feature type="compositionally biased region" description="Polar residues" evidence="1">
    <location>
        <begin position="266"/>
        <end position="289"/>
    </location>
</feature>
<dbReference type="EMBL" id="KV875130">
    <property type="protein sequence ID" value="OIW22241.1"/>
    <property type="molecule type" value="Genomic_DNA"/>
</dbReference>
<evidence type="ECO:0000313" key="3">
    <source>
        <dbReference type="EMBL" id="OIW22241.1"/>
    </source>
</evidence>
<name>A0A1J7IM81_9PEZI</name>
<evidence type="ECO:0000256" key="2">
    <source>
        <dbReference type="SAM" id="Phobius"/>
    </source>
</evidence>
<sequence length="489" mass="53882">MKPLSFNRLAKIPLRLASTMRLPFTTHRNRKGGDRVITPTLPSRNIKCSIDRDRQVRSLIDNNHEPRHPHSRPSSASSSGYTSLATSPVSTTVWRRFNTSFQSVFHRIRSWQASRALPRRRARDLRSLASTDSFSLRSDGVRLSVTSTTATAGVEEYDFFGDGRAYRTHLGIPYHETEYGKYGTGLPGKPSSGVTITGATGPPHVAAAHLPSTPCKQVDKCQPDDREPPPLPPLRPNSLRPKNAPSTIRPAQLTDAIEPASIAHQDTVQGTTPTPQSHKTQSHLSSLSCSPGPAVRHPLYPSAHHSAGTCMAQGEAESPHEQNIQQQSQFHPGRPLPALTQDTSPSGTASGYTRAMNFRPITHNRGVETKLQHMEWQIRTISPALDRVTAAIERQGRSLERIADVIQDTLVLMDRVLDKVSDLEVRMTEAEMSALRQMDSNPVAVVILFAVVGLPLIFLPRNWAVVWFGFVAGVLLLSGLDDIMDLLDF</sequence>
<evidence type="ECO:0000313" key="4">
    <source>
        <dbReference type="Proteomes" id="UP000182658"/>
    </source>
</evidence>
<feature type="transmembrane region" description="Helical" evidence="2">
    <location>
        <begin position="465"/>
        <end position="484"/>
    </location>
</feature>
<dbReference type="AlphaFoldDB" id="A0A1J7IM81"/>
<feature type="compositionally biased region" description="Polar residues" evidence="1">
    <location>
        <begin position="321"/>
        <end position="330"/>
    </location>
</feature>
<feature type="transmembrane region" description="Helical" evidence="2">
    <location>
        <begin position="442"/>
        <end position="459"/>
    </location>
</feature>
<feature type="region of interest" description="Disordered" evidence="1">
    <location>
        <begin position="266"/>
        <end position="354"/>
    </location>
</feature>
<evidence type="ECO:0000256" key="1">
    <source>
        <dbReference type="SAM" id="MobiDB-lite"/>
    </source>
</evidence>
<organism evidence="3 4">
    <name type="scientific">Coniochaeta ligniaria NRRL 30616</name>
    <dbReference type="NCBI Taxonomy" id="1408157"/>
    <lineage>
        <taxon>Eukaryota</taxon>
        <taxon>Fungi</taxon>
        <taxon>Dikarya</taxon>
        <taxon>Ascomycota</taxon>
        <taxon>Pezizomycotina</taxon>
        <taxon>Sordariomycetes</taxon>
        <taxon>Sordariomycetidae</taxon>
        <taxon>Coniochaetales</taxon>
        <taxon>Coniochaetaceae</taxon>
        <taxon>Coniochaeta</taxon>
    </lineage>
</organism>
<feature type="region of interest" description="Disordered" evidence="1">
    <location>
        <begin position="59"/>
        <end position="83"/>
    </location>
</feature>
<feature type="compositionally biased region" description="Basic and acidic residues" evidence="1">
    <location>
        <begin position="59"/>
        <end position="68"/>
    </location>
</feature>
<feature type="compositionally biased region" description="Polar residues" evidence="1">
    <location>
        <begin position="340"/>
        <end position="351"/>
    </location>
</feature>
<feature type="compositionally biased region" description="Low complexity" evidence="1">
    <location>
        <begin position="72"/>
        <end position="83"/>
    </location>
</feature>
<keyword evidence="2" id="KW-0812">Transmembrane</keyword>
<gene>
    <name evidence="3" type="ORF">CONLIGDRAFT_687738</name>
</gene>
<dbReference type="InParanoid" id="A0A1J7IM81"/>
<dbReference type="Proteomes" id="UP000182658">
    <property type="component" value="Unassembled WGS sequence"/>
</dbReference>
<reference evidence="3 4" key="1">
    <citation type="submission" date="2016-10" db="EMBL/GenBank/DDBJ databases">
        <title>Draft genome sequence of Coniochaeta ligniaria NRRL30616, a lignocellulolytic fungus for bioabatement of inhibitors in plant biomass hydrolysates.</title>
        <authorList>
            <consortium name="DOE Joint Genome Institute"/>
            <person name="Jimenez D.J."/>
            <person name="Hector R.E."/>
            <person name="Riley R."/>
            <person name="Sun H."/>
            <person name="Grigoriev I.V."/>
            <person name="Van Elsas J.D."/>
            <person name="Nichols N.N."/>
        </authorList>
    </citation>
    <scope>NUCLEOTIDE SEQUENCE [LARGE SCALE GENOMIC DNA]</scope>
    <source>
        <strain evidence="3 4">NRRL 30616</strain>
    </source>
</reference>